<dbReference type="AlphaFoldDB" id="A0A392W6Q0"/>
<organism evidence="1 2">
    <name type="scientific">Trifolium medium</name>
    <dbReference type="NCBI Taxonomy" id="97028"/>
    <lineage>
        <taxon>Eukaryota</taxon>
        <taxon>Viridiplantae</taxon>
        <taxon>Streptophyta</taxon>
        <taxon>Embryophyta</taxon>
        <taxon>Tracheophyta</taxon>
        <taxon>Spermatophyta</taxon>
        <taxon>Magnoliopsida</taxon>
        <taxon>eudicotyledons</taxon>
        <taxon>Gunneridae</taxon>
        <taxon>Pentapetalae</taxon>
        <taxon>rosids</taxon>
        <taxon>fabids</taxon>
        <taxon>Fabales</taxon>
        <taxon>Fabaceae</taxon>
        <taxon>Papilionoideae</taxon>
        <taxon>50 kb inversion clade</taxon>
        <taxon>NPAAA clade</taxon>
        <taxon>Hologalegina</taxon>
        <taxon>IRL clade</taxon>
        <taxon>Trifolieae</taxon>
        <taxon>Trifolium</taxon>
    </lineage>
</organism>
<keyword evidence="2" id="KW-1185">Reference proteome</keyword>
<sequence>MAATQDYIAQTPIPSYYHSTPSRLTCRGTLRADHEADGAPESCVGYMESGLPGTSPTTAECFR</sequence>
<evidence type="ECO:0000313" key="1">
    <source>
        <dbReference type="EMBL" id="MCI94821.1"/>
    </source>
</evidence>
<protein>
    <submittedName>
        <fullName evidence="1">Uncharacterized protein</fullName>
    </submittedName>
</protein>
<comment type="caution">
    <text evidence="1">The sequence shown here is derived from an EMBL/GenBank/DDBJ whole genome shotgun (WGS) entry which is preliminary data.</text>
</comment>
<dbReference type="Proteomes" id="UP000265520">
    <property type="component" value="Unassembled WGS sequence"/>
</dbReference>
<proteinExistence type="predicted"/>
<name>A0A392W6Q0_9FABA</name>
<evidence type="ECO:0000313" key="2">
    <source>
        <dbReference type="Proteomes" id="UP000265520"/>
    </source>
</evidence>
<dbReference type="EMBL" id="LXQA011367366">
    <property type="protein sequence ID" value="MCI94821.1"/>
    <property type="molecule type" value="Genomic_DNA"/>
</dbReference>
<reference evidence="1 2" key="1">
    <citation type="journal article" date="2018" name="Front. Plant Sci.">
        <title>Red Clover (Trifolium pratense) and Zigzag Clover (T. medium) - A Picture of Genomic Similarities and Differences.</title>
        <authorList>
            <person name="Dluhosova J."/>
            <person name="Istvanek J."/>
            <person name="Nedelnik J."/>
            <person name="Repkova J."/>
        </authorList>
    </citation>
    <scope>NUCLEOTIDE SEQUENCE [LARGE SCALE GENOMIC DNA]</scope>
    <source>
        <strain evidence="2">cv. 10/8</strain>
        <tissue evidence="1">Leaf</tissue>
    </source>
</reference>
<accession>A0A392W6Q0</accession>